<dbReference type="EMBL" id="NEXC01000005">
    <property type="protein sequence ID" value="PSN84295.1"/>
    <property type="molecule type" value="Genomic_DNA"/>
</dbReference>
<evidence type="ECO:0000313" key="3">
    <source>
        <dbReference type="Proteomes" id="UP000240880"/>
    </source>
</evidence>
<dbReference type="SUPFAM" id="SSF47240">
    <property type="entry name" value="Ferritin-like"/>
    <property type="match status" value="1"/>
</dbReference>
<dbReference type="InterPro" id="IPR009078">
    <property type="entry name" value="Ferritin-like_SF"/>
</dbReference>
<proteinExistence type="predicted"/>
<sequence>MEKDPVCGMEVSKSSLKSLYKGKTYYFCSVNCKKRFDQNPELFLKEGPKGME</sequence>
<name>A0A2R6AD62_9ARCH</name>
<dbReference type="SMART" id="SM00746">
    <property type="entry name" value="TRASH"/>
    <property type="match status" value="1"/>
</dbReference>
<evidence type="ECO:0000313" key="2">
    <source>
        <dbReference type="EMBL" id="PSN84295.1"/>
    </source>
</evidence>
<comment type="caution">
    <text evidence="2">The sequence shown here is derived from an EMBL/GenBank/DDBJ whole genome shotgun (WGS) entry which is preliminary data.</text>
</comment>
<feature type="domain" description="TRASH" evidence="1">
    <location>
        <begin position="4"/>
        <end position="40"/>
    </location>
</feature>
<gene>
    <name evidence="2" type="ORF">B9Q01_01760</name>
</gene>
<dbReference type="GO" id="GO:0016491">
    <property type="term" value="F:oxidoreductase activity"/>
    <property type="evidence" value="ECO:0007669"/>
    <property type="project" value="InterPro"/>
</dbReference>
<dbReference type="Pfam" id="PF04945">
    <property type="entry name" value="YHS"/>
    <property type="match status" value="1"/>
</dbReference>
<dbReference type="InterPro" id="IPR007029">
    <property type="entry name" value="YHS_dom"/>
</dbReference>
<reference evidence="2 3" key="1">
    <citation type="submission" date="2017-04" db="EMBL/GenBank/DDBJ databases">
        <title>Novel microbial lineages endemic to geothermal iron-oxide mats fill important gaps in the evolutionary history of Archaea.</title>
        <authorList>
            <person name="Jay Z.J."/>
            <person name="Beam J.P."/>
            <person name="Dlakic M."/>
            <person name="Rusch D.B."/>
            <person name="Kozubal M.A."/>
            <person name="Inskeep W.P."/>
        </authorList>
    </citation>
    <scope>NUCLEOTIDE SEQUENCE [LARGE SCALE GENOMIC DNA]</scope>
    <source>
        <strain evidence="2">OSP_D</strain>
    </source>
</reference>
<accession>A0A2R6AD62</accession>
<dbReference type="AlphaFoldDB" id="A0A2R6AD62"/>
<organism evidence="2 3">
    <name type="scientific">Candidatus Marsarchaeota G1 archaeon OSP_D</name>
    <dbReference type="NCBI Taxonomy" id="1978155"/>
    <lineage>
        <taxon>Archaea</taxon>
        <taxon>Candidatus Marsarchaeota</taxon>
        <taxon>Candidatus Marsarchaeota group 1</taxon>
    </lineage>
</organism>
<dbReference type="InterPro" id="IPR012348">
    <property type="entry name" value="RNR-like"/>
</dbReference>
<protein>
    <submittedName>
        <fullName evidence="2">YHS domain-containing protein</fullName>
    </submittedName>
</protein>
<evidence type="ECO:0000259" key="1">
    <source>
        <dbReference type="SMART" id="SM00746"/>
    </source>
</evidence>
<dbReference type="InterPro" id="IPR011017">
    <property type="entry name" value="TRASH_dom"/>
</dbReference>
<dbReference type="Proteomes" id="UP000240880">
    <property type="component" value="Unassembled WGS sequence"/>
</dbReference>
<dbReference type="Gene3D" id="1.10.620.20">
    <property type="entry name" value="Ribonucleotide Reductase, subunit A"/>
    <property type="match status" value="1"/>
</dbReference>